<evidence type="ECO:0000259" key="2">
    <source>
        <dbReference type="Pfam" id="PF13847"/>
    </source>
</evidence>
<dbReference type="GO" id="GO:0032259">
    <property type="term" value="P:methylation"/>
    <property type="evidence" value="ECO:0007669"/>
    <property type="project" value="UniProtKB-KW"/>
</dbReference>
<name>A0ABY4D0G2_9BACT</name>
<keyword evidence="1" id="KW-0812">Transmembrane</keyword>
<reference evidence="3 4" key="1">
    <citation type="submission" date="2022-03" db="EMBL/GenBank/DDBJ databases">
        <title>Hymenobactersp. isolated from the air.</title>
        <authorList>
            <person name="Won M."/>
            <person name="Kwon S.-W."/>
        </authorList>
    </citation>
    <scope>NUCLEOTIDE SEQUENCE [LARGE SCALE GENOMIC DNA]</scope>
    <source>
        <strain evidence="3 4">KACC 21982</strain>
    </source>
</reference>
<dbReference type="GO" id="GO:0008168">
    <property type="term" value="F:methyltransferase activity"/>
    <property type="evidence" value="ECO:0007669"/>
    <property type="project" value="UniProtKB-KW"/>
</dbReference>
<dbReference type="InterPro" id="IPR025714">
    <property type="entry name" value="Methyltranfer_dom"/>
</dbReference>
<keyword evidence="4" id="KW-1185">Reference proteome</keyword>
<dbReference type="Pfam" id="PF13847">
    <property type="entry name" value="Methyltransf_31"/>
    <property type="match status" value="1"/>
</dbReference>
<keyword evidence="1" id="KW-1133">Transmembrane helix</keyword>
<feature type="transmembrane region" description="Helical" evidence="1">
    <location>
        <begin position="246"/>
        <end position="268"/>
    </location>
</feature>
<dbReference type="CDD" id="cd02440">
    <property type="entry name" value="AdoMet_MTases"/>
    <property type="match status" value="1"/>
</dbReference>
<dbReference type="InterPro" id="IPR029063">
    <property type="entry name" value="SAM-dependent_MTases_sf"/>
</dbReference>
<organism evidence="3 4">
    <name type="scientific">Hymenobacter tibetensis</name>
    <dbReference type="NCBI Taxonomy" id="497967"/>
    <lineage>
        <taxon>Bacteria</taxon>
        <taxon>Pseudomonadati</taxon>
        <taxon>Bacteroidota</taxon>
        <taxon>Cytophagia</taxon>
        <taxon>Cytophagales</taxon>
        <taxon>Hymenobacteraceae</taxon>
        <taxon>Hymenobacter</taxon>
    </lineage>
</organism>
<dbReference type="SUPFAM" id="SSF53335">
    <property type="entry name" value="S-adenosyl-L-methionine-dependent methyltransferases"/>
    <property type="match status" value="1"/>
</dbReference>
<dbReference type="Gene3D" id="3.40.50.150">
    <property type="entry name" value="Vaccinia Virus protein VP39"/>
    <property type="match status" value="1"/>
</dbReference>
<dbReference type="Proteomes" id="UP000831113">
    <property type="component" value="Chromosome"/>
</dbReference>
<accession>A0ABY4D0G2</accession>
<proteinExistence type="predicted"/>
<keyword evidence="3" id="KW-0808">Transferase</keyword>
<feature type="domain" description="Methyltransferase" evidence="2">
    <location>
        <begin position="69"/>
        <end position="182"/>
    </location>
</feature>
<dbReference type="PANTHER" id="PTHR43861">
    <property type="entry name" value="TRANS-ACONITATE 2-METHYLTRANSFERASE-RELATED"/>
    <property type="match status" value="1"/>
</dbReference>
<gene>
    <name evidence="3" type="ORF">MTX78_22840</name>
</gene>
<keyword evidence="1" id="KW-0472">Membrane</keyword>
<protein>
    <submittedName>
        <fullName evidence="3">Class I SAM-dependent methyltransferase</fullName>
    </submittedName>
</protein>
<dbReference type="RefSeq" id="WP_243798652.1">
    <property type="nucleotide sequence ID" value="NZ_CP094669.1"/>
</dbReference>
<evidence type="ECO:0000313" key="3">
    <source>
        <dbReference type="EMBL" id="UOG74940.1"/>
    </source>
</evidence>
<keyword evidence="3" id="KW-0489">Methyltransferase</keyword>
<evidence type="ECO:0000313" key="4">
    <source>
        <dbReference type="Proteomes" id="UP000831113"/>
    </source>
</evidence>
<dbReference type="EMBL" id="CP094669">
    <property type="protein sequence ID" value="UOG74940.1"/>
    <property type="molecule type" value="Genomic_DNA"/>
</dbReference>
<sequence length="286" mass="33150">MLFLFSQLHTFTNAPDTLHYDPIKRSLGEVFNRTPLLRRLFYHMLDLLLLRTWHVHRELRQWAKGRTNEALNILDAGSGYGQYTYWLSGLSEKWHILAVDVKDEQIADSNKFFREIGRTNVQFAVQDLVLYQEPNTFDMALAVDVMEHILEDVEVFRNVHASLKDGGMLVISTPSDQGGSDVHSDGETSFIEEHVRDGYNIHEIQQKLRTAGFERIEAQYSYGEPGQISWRLSMKYPILMLGKSKLFFILLPFYYLVTFPFCLLLNWLDANTKHDSGTGLIVKAWK</sequence>
<evidence type="ECO:0000256" key="1">
    <source>
        <dbReference type="SAM" id="Phobius"/>
    </source>
</evidence>